<proteinExistence type="predicted"/>
<evidence type="ECO:0000256" key="1">
    <source>
        <dbReference type="SAM" id="MobiDB-lite"/>
    </source>
</evidence>
<name>A0A0W8I973_KOCRO</name>
<gene>
    <name evidence="2" type="ORF">AVL61_14690</name>
</gene>
<dbReference type="AlphaFoldDB" id="A0A0W8I973"/>
<protein>
    <submittedName>
        <fullName evidence="2">Uncharacterized protein</fullName>
    </submittedName>
</protein>
<evidence type="ECO:0000313" key="3">
    <source>
        <dbReference type="Proteomes" id="UP000053512"/>
    </source>
</evidence>
<evidence type="ECO:0000313" key="2">
    <source>
        <dbReference type="EMBL" id="KUG56354.1"/>
    </source>
</evidence>
<dbReference type="EMBL" id="LQBK01000023">
    <property type="protein sequence ID" value="KUG56354.1"/>
    <property type="molecule type" value="Genomic_DNA"/>
</dbReference>
<comment type="caution">
    <text evidence="2">The sequence shown here is derived from an EMBL/GenBank/DDBJ whole genome shotgun (WGS) entry which is preliminary data.</text>
</comment>
<sequence length="80" mass="8145">MLTRRAERSGGIGDGLVPGSSAQNGSVTEAVIPTVPATVILRGHRFGLLATTVLVGWGVYRLVLEEVDDGGAAPSGRTTG</sequence>
<organism evidence="2 3">
    <name type="scientific">Kocuria rosea subsp. polaris</name>
    <dbReference type="NCBI Taxonomy" id="136273"/>
    <lineage>
        <taxon>Bacteria</taxon>
        <taxon>Bacillati</taxon>
        <taxon>Actinomycetota</taxon>
        <taxon>Actinomycetes</taxon>
        <taxon>Micrococcales</taxon>
        <taxon>Micrococcaceae</taxon>
        <taxon>Kocuria</taxon>
    </lineage>
</organism>
<reference evidence="3" key="1">
    <citation type="submission" date="2015-12" db="EMBL/GenBank/DDBJ databases">
        <authorList>
            <person name="Nair G.R."/>
            <person name="Kaur G."/>
            <person name="Mayilraj S."/>
        </authorList>
    </citation>
    <scope>NUCLEOTIDE SEQUENCE [LARGE SCALE GENOMIC DNA]</scope>
    <source>
        <strain evidence="3">CD08_4</strain>
    </source>
</reference>
<dbReference type="Proteomes" id="UP000053512">
    <property type="component" value="Unassembled WGS sequence"/>
</dbReference>
<accession>A0A0W8I973</accession>
<feature type="region of interest" description="Disordered" evidence="1">
    <location>
        <begin position="1"/>
        <end position="25"/>
    </location>
</feature>
<dbReference type="RefSeq" id="WP_058874504.1">
    <property type="nucleotide sequence ID" value="NZ_LQBK01000023.1"/>
</dbReference>